<dbReference type="NCBIfam" id="TIGR03177">
    <property type="entry name" value="pilus_cpaB"/>
    <property type="match status" value="1"/>
</dbReference>
<reference evidence="2 3" key="1">
    <citation type="submission" date="2016-09" db="EMBL/GenBank/DDBJ databases">
        <title>Photobacterium proteolyticum sp. nov. a protease producing bacterium isolated from ocean sediments of Laizhou Bay.</title>
        <authorList>
            <person name="Li Y."/>
        </authorList>
    </citation>
    <scope>NUCLEOTIDE SEQUENCE [LARGE SCALE GENOMIC DNA]</scope>
    <source>
        <strain evidence="2 3">13-12</strain>
    </source>
</reference>
<keyword evidence="3" id="KW-1185">Reference proteome</keyword>
<dbReference type="RefSeq" id="WP_075766987.1">
    <property type="nucleotide sequence ID" value="NZ_MJIL01000090.1"/>
</dbReference>
<evidence type="ECO:0000313" key="2">
    <source>
        <dbReference type="EMBL" id="OLQ72970.1"/>
    </source>
</evidence>
<dbReference type="InterPro" id="IPR031571">
    <property type="entry name" value="RcpC_dom"/>
</dbReference>
<feature type="domain" description="Flp pilus assembly protein RcpC/CpaB" evidence="1">
    <location>
        <begin position="117"/>
        <end position="237"/>
    </location>
</feature>
<organism evidence="2 3">
    <name type="scientific">Photobacterium proteolyticum</name>
    <dbReference type="NCBI Taxonomy" id="1903952"/>
    <lineage>
        <taxon>Bacteria</taxon>
        <taxon>Pseudomonadati</taxon>
        <taxon>Pseudomonadota</taxon>
        <taxon>Gammaproteobacteria</taxon>
        <taxon>Vibrionales</taxon>
        <taxon>Vibrionaceae</taxon>
        <taxon>Photobacterium</taxon>
    </lineage>
</organism>
<accession>A0A1Q9GEZ8</accession>
<dbReference type="Proteomes" id="UP000186905">
    <property type="component" value="Unassembled WGS sequence"/>
</dbReference>
<comment type="caution">
    <text evidence="2">The sequence shown here is derived from an EMBL/GenBank/DDBJ whole genome shotgun (WGS) entry which is preliminary data.</text>
</comment>
<sequence>MKAKRLVYLSVFISLAGLVWLYLNLSQPKAVIAEPQAEIKTLEVLVTSVPVKAGRHYSASLFEWKTVNESEVSHRLDYIDKAIFDTARLTETVVAGDYPAGQILSVSDFLNPESGGVLSVMLRPGYRAVSVPVDQVTANSGLVGPGDYVDVLLLASKEQELRTRGNETQSLYVKTIAQNVRILAFNDAVQADRYIEAQKKYKGFIPDNSAVTLEVSPVQANKVILANQLGTLSMVLRSQNNSETDIADIKQINIDDIFPDIKQVQPDIGLVEFRAKEKRVMNNAGTQDD</sequence>
<dbReference type="OrthoDB" id="163768at2"/>
<dbReference type="STRING" id="1903952.BIT28_07260"/>
<dbReference type="Pfam" id="PF16976">
    <property type="entry name" value="RcpC"/>
    <property type="match status" value="1"/>
</dbReference>
<protein>
    <submittedName>
        <fullName evidence="2">Flp pilus assembly protein CpaB</fullName>
    </submittedName>
</protein>
<dbReference type="AlphaFoldDB" id="A0A1Q9GEZ8"/>
<evidence type="ECO:0000313" key="3">
    <source>
        <dbReference type="Proteomes" id="UP000186905"/>
    </source>
</evidence>
<proteinExistence type="predicted"/>
<name>A0A1Q9GEZ8_9GAMM</name>
<evidence type="ECO:0000259" key="1">
    <source>
        <dbReference type="Pfam" id="PF16976"/>
    </source>
</evidence>
<dbReference type="InterPro" id="IPR017592">
    <property type="entry name" value="Pilus_assmbl_Flp-typ_CpaB"/>
</dbReference>
<dbReference type="EMBL" id="MJIL01000090">
    <property type="protein sequence ID" value="OLQ72970.1"/>
    <property type="molecule type" value="Genomic_DNA"/>
</dbReference>
<gene>
    <name evidence="2" type="ORF">BIT28_07260</name>
</gene>